<evidence type="ECO:0000256" key="12">
    <source>
        <dbReference type="SAM" id="MobiDB-lite"/>
    </source>
</evidence>
<keyword evidence="4" id="KW-0548">Nucleotidyltransferase</keyword>
<dbReference type="KEGG" id="vg:921321"/>
<dbReference type="InterPro" id="IPR007094">
    <property type="entry name" value="RNA-dir_pol_PSvirus"/>
</dbReference>
<evidence type="ECO:0000259" key="16">
    <source>
        <dbReference type="PROSITE" id="PS51657"/>
    </source>
</evidence>
<dbReference type="InterPro" id="IPR027417">
    <property type="entry name" value="P-loop_NTPase"/>
</dbReference>
<evidence type="ECO:0000259" key="14">
    <source>
        <dbReference type="PROSITE" id="PS51471"/>
    </source>
</evidence>
<keyword evidence="7" id="KW-0347">Helicase</keyword>
<dbReference type="GO" id="GO:0006351">
    <property type="term" value="P:DNA-templated transcription"/>
    <property type="evidence" value="ECO:0007669"/>
    <property type="project" value="InterPro"/>
</dbReference>
<keyword evidence="8" id="KW-0067">ATP-binding</keyword>
<dbReference type="GO" id="GO:0016556">
    <property type="term" value="P:mRNA modification"/>
    <property type="evidence" value="ECO:0007669"/>
    <property type="project" value="InterPro"/>
</dbReference>
<evidence type="ECO:0000259" key="15">
    <source>
        <dbReference type="PROSITE" id="PS51492"/>
    </source>
</evidence>
<feature type="domain" description="Peptidase C23" evidence="15">
    <location>
        <begin position="1007"/>
        <end position="1097"/>
    </location>
</feature>
<evidence type="ECO:0000256" key="11">
    <source>
        <dbReference type="ARBA" id="ARBA00047984"/>
    </source>
</evidence>
<keyword evidence="5" id="KW-0547">Nucleotide-binding</keyword>
<dbReference type="InterPro" id="IPR037151">
    <property type="entry name" value="AlkB-like_sf"/>
</dbReference>
<dbReference type="PROSITE" id="PS50507">
    <property type="entry name" value="RDRP_SSRNA_POS"/>
    <property type="match status" value="1"/>
</dbReference>
<keyword evidence="6" id="KW-0378">Hydrolase</keyword>
<dbReference type="GO" id="GO:0008174">
    <property type="term" value="F:mRNA methyltransferase activity"/>
    <property type="evidence" value="ECO:0007669"/>
    <property type="project" value="UniProtKB-UniRule"/>
</dbReference>
<dbReference type="Pfam" id="PF01443">
    <property type="entry name" value="Viral_helicase1"/>
    <property type="match status" value="1"/>
</dbReference>
<evidence type="ECO:0000313" key="19">
    <source>
        <dbReference type="Proteomes" id="UP000204440"/>
    </source>
</evidence>
<dbReference type="Gene3D" id="2.60.120.590">
    <property type="entry name" value="Alpha-ketoglutarate-dependent dioxygenase AlkB-like"/>
    <property type="match status" value="1"/>
</dbReference>
<dbReference type="RefSeq" id="NP_116487.1">
    <property type="nucleotide sequence ID" value="NC_002795.1"/>
</dbReference>
<dbReference type="InterPro" id="IPR005123">
    <property type="entry name" value="Oxoglu/Fe-dep_dioxygenase_dom"/>
</dbReference>
<dbReference type="EMBL" id="AB051848">
    <property type="protein sequence ID" value="BAB56114.1"/>
    <property type="molecule type" value="Genomic_RNA"/>
</dbReference>
<dbReference type="Proteomes" id="UP000204440">
    <property type="component" value="Segment"/>
</dbReference>
<dbReference type="InterPro" id="IPR027351">
    <property type="entry name" value="(+)RNA_virus_helicase_core_dom"/>
</dbReference>
<comment type="similarity">
    <text evidence="1">Belongs to the potexviruses/carlaviruses RNA replication protein family.</text>
</comment>
<evidence type="ECO:0000256" key="6">
    <source>
        <dbReference type="ARBA" id="ARBA00022801"/>
    </source>
</evidence>
<gene>
    <name evidence="18" type="primary">ORF1</name>
</gene>
<accession>Q91UJ3</accession>
<dbReference type="PROSITE" id="PS51471">
    <property type="entry name" value="FE2OG_OXY"/>
    <property type="match status" value="1"/>
</dbReference>
<dbReference type="Gene3D" id="3.40.50.300">
    <property type="entry name" value="P-loop containing nucleotide triphosphate hydrolases"/>
    <property type="match status" value="1"/>
</dbReference>
<name>Q91UJ3_9VIRU</name>
<dbReference type="PROSITE" id="PS51492">
    <property type="entry name" value="PEPTIDASE_C23"/>
    <property type="match status" value="1"/>
</dbReference>
<dbReference type="PROSITE" id="PS51743">
    <property type="entry name" value="ALPHAVIRUS_MT"/>
    <property type="match status" value="1"/>
</dbReference>
<dbReference type="CDD" id="cd23245">
    <property type="entry name" value="Betaflexiviridae_RdRp"/>
    <property type="match status" value="1"/>
</dbReference>
<comment type="catalytic activity">
    <reaction evidence="11">
        <text>ATP + H2O = ADP + phosphate + H(+)</text>
        <dbReference type="Rhea" id="RHEA:13065"/>
        <dbReference type="ChEBI" id="CHEBI:15377"/>
        <dbReference type="ChEBI" id="CHEBI:15378"/>
        <dbReference type="ChEBI" id="CHEBI:30616"/>
        <dbReference type="ChEBI" id="CHEBI:43474"/>
        <dbReference type="ChEBI" id="CHEBI:456216"/>
        <dbReference type="EC" id="3.6.4.13"/>
    </reaction>
</comment>
<dbReference type="InterPro" id="IPR043502">
    <property type="entry name" value="DNA/RNA_pol_sf"/>
</dbReference>
<dbReference type="GO" id="GO:0006396">
    <property type="term" value="P:RNA processing"/>
    <property type="evidence" value="ECO:0007669"/>
    <property type="project" value="InterPro"/>
</dbReference>
<dbReference type="GO" id="GO:0039694">
    <property type="term" value="P:viral RNA genome replication"/>
    <property type="evidence" value="ECO:0007669"/>
    <property type="project" value="InterPro"/>
</dbReference>
<feature type="domain" description="Fe2OG dioxygenase" evidence="14">
    <location>
        <begin position="758"/>
        <end position="849"/>
    </location>
</feature>
<dbReference type="GO" id="GO:0003723">
    <property type="term" value="F:RNA binding"/>
    <property type="evidence" value="ECO:0007669"/>
    <property type="project" value="InterPro"/>
</dbReference>
<evidence type="ECO:0000256" key="10">
    <source>
        <dbReference type="ARBA" id="ARBA00042213"/>
    </source>
</evidence>
<dbReference type="InterPro" id="IPR044861">
    <property type="entry name" value="IPNS-like_FE2OG_OXY"/>
</dbReference>
<evidence type="ECO:0000256" key="4">
    <source>
        <dbReference type="ARBA" id="ARBA00022695"/>
    </source>
</evidence>
<dbReference type="GO" id="GO:0003724">
    <property type="term" value="F:RNA helicase activity"/>
    <property type="evidence" value="ECO:0007669"/>
    <property type="project" value="UniProtKB-EC"/>
</dbReference>
<dbReference type="SUPFAM" id="SSF56672">
    <property type="entry name" value="DNA/RNA polymerases"/>
    <property type="match status" value="1"/>
</dbReference>
<keyword evidence="9" id="KW-0693">Viral RNA replication</keyword>
<dbReference type="SUPFAM" id="SSF52540">
    <property type="entry name" value="P-loop containing nucleoside triphosphate hydrolases"/>
    <property type="match status" value="1"/>
</dbReference>
<reference evidence="18 19" key="1">
    <citation type="submission" date="2000-11" db="EMBL/GenBank/DDBJ databases">
        <title>Complete nucleotide sequence of the genomic RNA of Aconitum latent carlavirus isolated from Delphinium sp.</title>
        <authorList>
            <person name="Fuji S."/>
            <person name="Yamamoto H."/>
            <person name="Inoue M."/>
            <person name="Yamashita K."/>
            <person name="Fukui Y."/>
            <person name="Furuya H."/>
            <person name="Naito H."/>
        </authorList>
    </citation>
    <scope>NUCLEOTIDE SEQUENCE [LARGE SCALE GENOMIC DNA]</scope>
    <source>
        <strain evidence="18">D</strain>
    </source>
</reference>
<dbReference type="GO" id="GO:0003968">
    <property type="term" value="F:RNA-directed RNA polymerase activity"/>
    <property type="evidence" value="ECO:0007669"/>
    <property type="project" value="UniProtKB-KW"/>
</dbReference>
<evidence type="ECO:0000259" key="17">
    <source>
        <dbReference type="PROSITE" id="PS51743"/>
    </source>
</evidence>
<dbReference type="Pfam" id="PF00978">
    <property type="entry name" value="RdRP_2"/>
    <property type="match status" value="1"/>
</dbReference>
<keyword evidence="19" id="KW-1185">Reference proteome</keyword>
<keyword evidence="3" id="KW-0808">Transferase</keyword>
<dbReference type="Pfam" id="PF05379">
    <property type="entry name" value="Peptidase_C23"/>
    <property type="match status" value="1"/>
</dbReference>
<dbReference type="GeneID" id="921321"/>
<evidence type="ECO:0000256" key="1">
    <source>
        <dbReference type="ARBA" id="ARBA00008513"/>
    </source>
</evidence>
<dbReference type="Pfam" id="PF01660">
    <property type="entry name" value="Vmethyltransf"/>
    <property type="match status" value="1"/>
</dbReference>
<dbReference type="InterPro" id="IPR008041">
    <property type="entry name" value="Peptidase_C23"/>
</dbReference>
<proteinExistence type="inferred from homology"/>
<evidence type="ECO:0000256" key="3">
    <source>
        <dbReference type="ARBA" id="ARBA00022679"/>
    </source>
</evidence>
<feature type="region of interest" description="Disordered" evidence="12">
    <location>
        <begin position="858"/>
        <end position="890"/>
    </location>
</feature>
<evidence type="ECO:0000259" key="13">
    <source>
        <dbReference type="PROSITE" id="PS50507"/>
    </source>
</evidence>
<keyword evidence="2" id="KW-0696">RNA-directed RNA polymerase</keyword>
<evidence type="ECO:0000256" key="2">
    <source>
        <dbReference type="ARBA" id="ARBA00022484"/>
    </source>
</evidence>
<protein>
    <recommendedName>
        <fullName evidence="10">ORF1 protein</fullName>
    </recommendedName>
</protein>
<evidence type="ECO:0000256" key="5">
    <source>
        <dbReference type="ARBA" id="ARBA00022741"/>
    </source>
</evidence>
<sequence>MALTYRTPMEDIVISFEPQTQAVIAQSAAVIYQKLEESNCRYFNYYLTAIAKRKLSCAGIYLSPYSAAVHSHPVCKTLENYILYDVLPHYVNSSYFFVGIKDRKLKLLKSRDRRLEGVQLINRVVTCADKLRYSNELVQYNSLPHEGLEGHRIALEGDTLKRLVGPLLRHKAKHLFLHDELHYWSSDELCTFLEVMQPETMLATLVYPPELLFKQTKSLNEWCYTFEIIRNTFFFYPDGIRSEGYQQPLNGGYLLSTNSIKLQDGTVYGVDILSSKFAHHLVALTRGKAVTSTHRSFGPFEASTASGLSRICPSYPICLPIPCEVISKIYRYLRTLKKPDVQSANAKLSQIVAEPTGREITFVEEFAKFVIKTDSICTTFSFDEMEKFFRAVLGKLPAVFARQFASVRELGLHEFIEGLEPFNFTTKLNVLNQGDIWQNLYKWLEDGSDCEDLPGLCDGTFMFGVKSGLRDRRAQPYHGTIALSVQSCGALLVIPKDKLRNHLIGLYMRERCDGLTRKVSHSAVLAYCTERLAHSILLPKVRRRGCSTTRLSTLEILGVCELTPLIRRIIRYVNCKSRTTFGESGIEWFLLHKTFRARTLFLNSVPDAKRVVNPIAALWGMVVSEVVSSGCRWSHKTEEFCEPAPTRASFIMPPLKVNSVACAKDQLASTSSQMVAYSKVDDDELHIPFICKCGMSMPITDLVLPEHPFDSPDTLRNRRAGWYSRGNISYSYNGGSHQSLGWSNYITTWCEVNGVEGKYDCCLYQVYEAEAAIGFHADDETIFEPGESVLTINLEGRASFGISCAKGDSFRVLNGPLQFTMPMGFQADHKHCVRGCTAGRASLTFRCLKRTQLPQAIEVSATKQSQSGDDSEESDDQKGADYSCPGVKYSEKGLPKDSNYTTGESCPGPNSFWRSLSALTRYNLSEVKRLSLMHIFGDARCDQAIKLYQSTGTILGDSCIAAAAIRLGATITIWNMELELQQIYAPESPRMALHLEYTAGMYKPIFLKNGCVIVAVAEAIGRTNAEVQQVLNDCCCDGLLKEIWRGEGLQRNDMELVFKAFDIEAYVTENDDTRVYNASGTLRKNFKLVNSHLSYESRAKDPCSTLLAGLVDSKCFPVEVLDSLRSKGFTRKYVIDSVRAGMLADTFHKAQTGVLQSELFNKKTNLREHFRESHEVDVTVIVGIFGSGKSHIFKMMLDQARGKVFDFVSPRRALADAFTKLAGVKRGRRDRIKLGQENWRINTFEKFLDRTQFLHEGQVVILDEFQLYPPGYLDLIMSLIKVDVHLFLVGDPAQSDYDCEKDRLALQSLPDVASTVLLNVTYPYNGLSLRFQNRNFLGRLPCNLDESTVTMDEPHELRAGLDVLERLEEHYSALVLVSSFDEKTIVLSYLPKAQVLTFGESTGLTFDYGTILISGISERANERRWYTALSRFRKNICLVNCTSSSYENLVVSYRKRALGKFLSQTANLDDLRVVLPGNPEFRNGFTERTGKDEGVREDKMVGDPWLKTMINLYQGAEMQDEEIAEAIIQESWFKTHIPREELECVRARWVHKILAKEDREVRMGHMISEQFTDDYSKQAGGIRLTNAAERFETIYPRHRANDSVTFIMAVKKRLSFSNPARERAKLFNAQAFGRPLLKEFLKRVPLRPAHNHEFMARALWDFEEKKLGKSAATIENHSGRSCRDWPADVAQIFSKSQLCTKFDNRFRVAKAAQSIVCFQHAVLCRFAPYMRYIEMKVHEALPKNYYIHSGKGLGELNDWVKRGKFQGVCTESDYEAFDASQDEYIMAFELELMRYLRIPGDLIEDYKYIKTSLGSKLGNFAIMRFSGEASTFLFNTLANMLFTFMRYEIKGNEFICFAGDDMCAPTHLQTTGRHKSFLDKLKLKAKVQFTGKPTFCGWHLCPDGIYKKPQLVLERMCIARELNNLANCIDNYAIEVAFAYQLGEKALNRMDEEEVGAFYNCVRIIVRNRHLLKSDVRFIFERGLGD</sequence>
<feature type="domain" description="(+)RNA virus helicase C-terminal" evidence="16">
    <location>
        <begin position="1145"/>
        <end position="1474"/>
    </location>
</feature>
<feature type="domain" description="RdRp catalytic" evidence="13">
    <location>
        <begin position="1767"/>
        <end position="1874"/>
    </location>
</feature>
<evidence type="ECO:0000256" key="7">
    <source>
        <dbReference type="ARBA" id="ARBA00022806"/>
    </source>
</evidence>
<evidence type="ECO:0000256" key="9">
    <source>
        <dbReference type="ARBA" id="ARBA00022953"/>
    </source>
</evidence>
<evidence type="ECO:0000256" key="8">
    <source>
        <dbReference type="ARBA" id="ARBA00022840"/>
    </source>
</evidence>
<dbReference type="GO" id="GO:0016817">
    <property type="term" value="F:hydrolase activity, acting on acid anhydrides"/>
    <property type="evidence" value="ECO:0007669"/>
    <property type="project" value="InterPro"/>
</dbReference>
<dbReference type="InterPro" id="IPR002588">
    <property type="entry name" value="Alphavirus-like_MT_dom"/>
</dbReference>
<evidence type="ECO:0000313" key="18">
    <source>
        <dbReference type="EMBL" id="BAB56114.1"/>
    </source>
</evidence>
<dbReference type="PROSITE" id="PS51657">
    <property type="entry name" value="PSRV_HELICASE"/>
    <property type="match status" value="1"/>
</dbReference>
<organism evidence="18 19">
    <name type="scientific">Carlavirus latensaconiti</name>
    <dbReference type="NCBI Taxonomy" id="101764"/>
    <lineage>
        <taxon>Viruses</taxon>
        <taxon>Riboviria</taxon>
        <taxon>Orthornavirae</taxon>
        <taxon>Kitrinoviricota</taxon>
        <taxon>Alsuviricetes</taxon>
        <taxon>Tymovirales</taxon>
        <taxon>Betaflexiviridae</taxon>
        <taxon>Quinvirinae</taxon>
        <taxon>Carlavirus</taxon>
    </lineage>
</organism>
<dbReference type="GO" id="GO:0005524">
    <property type="term" value="F:ATP binding"/>
    <property type="evidence" value="ECO:0007669"/>
    <property type="project" value="UniProtKB-KW"/>
</dbReference>
<dbReference type="SUPFAM" id="SSF51197">
    <property type="entry name" value="Clavaminate synthase-like"/>
    <property type="match status" value="1"/>
</dbReference>
<dbReference type="Pfam" id="PF03171">
    <property type="entry name" value="2OG-FeII_Oxy"/>
    <property type="match status" value="1"/>
</dbReference>
<dbReference type="InterPro" id="IPR001788">
    <property type="entry name" value="RNA-dep_RNA_pol_alsuvir"/>
</dbReference>
<feature type="domain" description="Alphavirus-like MT" evidence="17">
    <location>
        <begin position="63"/>
        <end position="254"/>
    </location>
</feature>